<evidence type="ECO:0000256" key="5">
    <source>
        <dbReference type="ARBA" id="ARBA00022737"/>
    </source>
</evidence>
<feature type="domain" description="Dynein heavy chain region D6 P-loop" evidence="15">
    <location>
        <begin position="1678"/>
        <end position="1790"/>
    </location>
</feature>
<dbReference type="GO" id="GO:0051959">
    <property type="term" value="F:dynein light intermediate chain binding"/>
    <property type="evidence" value="ECO:0007669"/>
    <property type="project" value="InterPro"/>
</dbReference>
<evidence type="ECO:0000259" key="21">
    <source>
        <dbReference type="Pfam" id="PF18198"/>
    </source>
</evidence>
<dbReference type="FunFam" id="1.10.8.1220:FF:000001">
    <property type="entry name" value="Dynein axonemal heavy chain 5"/>
    <property type="match status" value="1"/>
</dbReference>
<dbReference type="Gene3D" id="1.20.920.20">
    <property type="match status" value="1"/>
</dbReference>
<evidence type="ECO:0008006" key="24">
    <source>
        <dbReference type="Google" id="ProtNLM"/>
    </source>
</evidence>
<dbReference type="FunFam" id="1.20.1270.280:FF:000005">
    <property type="entry name" value="Dynein axonemal heavy chain 10"/>
    <property type="match status" value="1"/>
</dbReference>
<feature type="domain" description="Dynein heavy chain coiled coil stalk" evidence="16">
    <location>
        <begin position="850"/>
        <end position="1183"/>
    </location>
</feature>
<evidence type="ECO:0000256" key="1">
    <source>
        <dbReference type="ARBA" id="ARBA00004430"/>
    </source>
</evidence>
<keyword evidence="5" id="KW-0677">Repeat</keyword>
<name>A0A1X7UR28_AMPQE</name>
<evidence type="ECO:0000256" key="6">
    <source>
        <dbReference type="ARBA" id="ARBA00022741"/>
    </source>
</evidence>
<keyword evidence="11" id="KW-0505">Motor protein</keyword>
<dbReference type="GO" id="GO:0007018">
    <property type="term" value="P:microtubule-based movement"/>
    <property type="evidence" value="ECO:0007669"/>
    <property type="project" value="InterPro"/>
</dbReference>
<keyword evidence="8" id="KW-0243">Dynein</keyword>
<dbReference type="SUPFAM" id="SSF52540">
    <property type="entry name" value="P-loop containing nucleoside triphosphate hydrolases"/>
    <property type="match status" value="2"/>
</dbReference>
<feature type="domain" description="Dynein heavy chain AAA 5 extension" evidence="19">
    <location>
        <begin position="76"/>
        <end position="215"/>
    </location>
</feature>
<proteinExistence type="inferred from homology"/>
<dbReference type="InterPro" id="IPR041589">
    <property type="entry name" value="DNAH3_AAA_lid_1"/>
</dbReference>
<dbReference type="FunFam" id="3.40.50.300:FF:002141">
    <property type="entry name" value="Dynein heavy chain"/>
    <property type="match status" value="1"/>
</dbReference>
<dbReference type="STRING" id="400682.A0A1X7UR28"/>
<evidence type="ECO:0000313" key="23">
    <source>
        <dbReference type="EnsemblMetazoa" id="Aqu2.1.29852_001"/>
    </source>
</evidence>
<accession>A0A1X7UR28</accession>
<dbReference type="InterPro" id="IPR024743">
    <property type="entry name" value="Dynein_HC_stalk"/>
</dbReference>
<dbReference type="InterPro" id="IPR041228">
    <property type="entry name" value="Dynein_C"/>
</dbReference>
<evidence type="ECO:0000256" key="12">
    <source>
        <dbReference type="ARBA" id="ARBA00023212"/>
    </source>
</evidence>
<feature type="domain" description="Dynein heavy chain AAA module D4" evidence="17">
    <location>
        <begin position="577"/>
        <end position="836"/>
    </location>
</feature>
<keyword evidence="3" id="KW-0963">Cytoplasm</keyword>
<feature type="coiled-coil region" evidence="14">
    <location>
        <begin position="1065"/>
        <end position="1148"/>
    </location>
</feature>
<evidence type="ECO:0000259" key="20">
    <source>
        <dbReference type="Pfam" id="PF17857"/>
    </source>
</evidence>
<reference evidence="23" key="1">
    <citation type="submission" date="2017-05" db="UniProtKB">
        <authorList>
            <consortium name="EnsemblMetazoa"/>
        </authorList>
    </citation>
    <scope>IDENTIFICATION</scope>
</reference>
<keyword evidence="9 14" id="KW-0175">Coiled coil</keyword>
<evidence type="ECO:0000256" key="11">
    <source>
        <dbReference type="ARBA" id="ARBA00023175"/>
    </source>
</evidence>
<dbReference type="GO" id="GO:0005874">
    <property type="term" value="C:microtubule"/>
    <property type="evidence" value="ECO:0007669"/>
    <property type="project" value="UniProtKB-KW"/>
</dbReference>
<evidence type="ECO:0000259" key="18">
    <source>
        <dbReference type="Pfam" id="PF12781"/>
    </source>
</evidence>
<dbReference type="FunFam" id="3.40.50.300:FF:000153">
    <property type="entry name" value="Dynein axonemal heavy chain 1"/>
    <property type="match status" value="1"/>
</dbReference>
<feature type="coiled-coil region" evidence="14">
    <location>
        <begin position="855"/>
        <end position="934"/>
    </location>
</feature>
<dbReference type="Pfam" id="PF12775">
    <property type="entry name" value="AAA_7"/>
    <property type="match status" value="1"/>
</dbReference>
<evidence type="ECO:0000259" key="22">
    <source>
        <dbReference type="Pfam" id="PF18199"/>
    </source>
</evidence>
<evidence type="ECO:0000259" key="16">
    <source>
        <dbReference type="Pfam" id="PF12777"/>
    </source>
</evidence>
<dbReference type="FunFam" id="1.20.920.20:FF:000008">
    <property type="entry name" value="Dynein heavy chain 10, axonemal"/>
    <property type="match status" value="1"/>
</dbReference>
<dbReference type="InterPro" id="IPR027417">
    <property type="entry name" value="P-loop_NTPase"/>
</dbReference>
<dbReference type="FunFam" id="3.40.50.300:FF:000049">
    <property type="entry name" value="Dynein, axonemal, heavy chain 5"/>
    <property type="match status" value="1"/>
</dbReference>
<dbReference type="GO" id="GO:0031514">
    <property type="term" value="C:motile cilium"/>
    <property type="evidence" value="ECO:0007669"/>
    <property type="project" value="UniProtKB-ARBA"/>
</dbReference>
<dbReference type="GO" id="GO:0030286">
    <property type="term" value="C:dynein complex"/>
    <property type="evidence" value="ECO:0007669"/>
    <property type="project" value="UniProtKB-KW"/>
</dbReference>
<keyword evidence="13" id="KW-0966">Cell projection</keyword>
<dbReference type="Pfam" id="PF03028">
    <property type="entry name" value="Dynein_heavy"/>
    <property type="match status" value="1"/>
</dbReference>
<dbReference type="FunFam" id="1.10.472.130:FF:000010">
    <property type="entry name" value="Dynein axonemal heavy chain 10"/>
    <property type="match status" value="1"/>
</dbReference>
<dbReference type="Gene3D" id="3.10.490.20">
    <property type="match status" value="1"/>
</dbReference>
<dbReference type="Gene3D" id="1.20.1270.280">
    <property type="match status" value="1"/>
</dbReference>
<evidence type="ECO:0000259" key="19">
    <source>
        <dbReference type="Pfam" id="PF17852"/>
    </source>
</evidence>
<evidence type="ECO:0000256" key="2">
    <source>
        <dbReference type="ARBA" id="ARBA00008887"/>
    </source>
</evidence>
<feature type="domain" description="Dynein heavy chain AAA lid" evidence="21">
    <location>
        <begin position="1821"/>
        <end position="1968"/>
    </location>
</feature>
<dbReference type="Gene3D" id="1.10.472.130">
    <property type="match status" value="1"/>
</dbReference>
<dbReference type="InterPro" id="IPR026983">
    <property type="entry name" value="DHC"/>
</dbReference>
<keyword evidence="6" id="KW-0547">Nucleotide-binding</keyword>
<evidence type="ECO:0000256" key="14">
    <source>
        <dbReference type="SAM" id="Coils"/>
    </source>
</evidence>
<dbReference type="InterPro" id="IPR004273">
    <property type="entry name" value="Dynein_heavy_D6_P-loop"/>
</dbReference>
<keyword evidence="7" id="KW-0067">ATP-binding</keyword>
<evidence type="ECO:0000256" key="3">
    <source>
        <dbReference type="ARBA" id="ARBA00022490"/>
    </source>
</evidence>
<evidence type="ECO:0000256" key="9">
    <source>
        <dbReference type="ARBA" id="ARBA00023054"/>
    </source>
</evidence>
<dbReference type="PANTHER" id="PTHR22878">
    <property type="entry name" value="DYNEIN HEAVY CHAIN 6, AXONEMAL-LIKE-RELATED"/>
    <property type="match status" value="1"/>
</dbReference>
<dbReference type="GO" id="GO:0005524">
    <property type="term" value="F:ATP binding"/>
    <property type="evidence" value="ECO:0007669"/>
    <property type="project" value="UniProtKB-KW"/>
</dbReference>
<comment type="similarity">
    <text evidence="2">Belongs to the dynein heavy chain family.</text>
</comment>
<evidence type="ECO:0000259" key="17">
    <source>
        <dbReference type="Pfam" id="PF12780"/>
    </source>
</evidence>
<dbReference type="EnsemblMetazoa" id="Aqu2.1.29852_001">
    <property type="protein sequence ID" value="Aqu2.1.29852_001"/>
    <property type="gene ID" value="Aqu2.1.29852"/>
</dbReference>
<organism evidence="23">
    <name type="scientific">Amphimedon queenslandica</name>
    <name type="common">Sponge</name>
    <dbReference type="NCBI Taxonomy" id="400682"/>
    <lineage>
        <taxon>Eukaryota</taxon>
        <taxon>Metazoa</taxon>
        <taxon>Porifera</taxon>
        <taxon>Demospongiae</taxon>
        <taxon>Heteroscleromorpha</taxon>
        <taxon>Haplosclerida</taxon>
        <taxon>Niphatidae</taxon>
        <taxon>Amphimedon</taxon>
    </lineage>
</organism>
<evidence type="ECO:0000256" key="4">
    <source>
        <dbReference type="ARBA" id="ARBA00022701"/>
    </source>
</evidence>
<keyword evidence="12" id="KW-0206">Cytoskeleton</keyword>
<evidence type="ECO:0000259" key="15">
    <source>
        <dbReference type="Pfam" id="PF03028"/>
    </source>
</evidence>
<evidence type="ECO:0000256" key="13">
    <source>
        <dbReference type="ARBA" id="ARBA00023273"/>
    </source>
</evidence>
<dbReference type="InterPro" id="IPR041466">
    <property type="entry name" value="Dynein_AAA5_ext"/>
</dbReference>
<feature type="domain" description="Dynein heavy chain ATP-binding dynein motor region" evidence="18">
    <location>
        <begin position="1211"/>
        <end position="1431"/>
    </location>
</feature>
<keyword evidence="10" id="KW-0969">Cilium</keyword>
<dbReference type="FunFam" id="3.10.490.20:FF:000006">
    <property type="entry name" value="Dynein axonemal heavy chain 10"/>
    <property type="match status" value="1"/>
</dbReference>
<dbReference type="GO" id="GO:0008569">
    <property type="term" value="F:minus-end-directed microtubule motor activity"/>
    <property type="evidence" value="ECO:0007669"/>
    <property type="project" value="InterPro"/>
</dbReference>
<dbReference type="Pfam" id="PF18199">
    <property type="entry name" value="Dynein_C"/>
    <property type="match status" value="1"/>
</dbReference>
<feature type="domain" description="Dynein heavy chain 3 AAA+ lid" evidence="20">
    <location>
        <begin position="434"/>
        <end position="518"/>
    </location>
</feature>
<comment type="subcellular location">
    <subcellularLocation>
        <location evidence="1">Cytoplasm</location>
        <location evidence="1">Cytoskeleton</location>
        <location evidence="1">Cilium axoneme</location>
    </subcellularLocation>
</comment>
<protein>
    <recommendedName>
        <fullName evidence="24">AAA+ ATPase domain-containing protein</fullName>
    </recommendedName>
</protein>
<sequence>MNSVMDDNKLLTLANGERIRLQTHCALLVEVGDLQYASPATVSRCGMVFVDPKNLGYEPFWLRWVANFDENDRKELQSLYDKYVPPCISLILEGVMDGRQGEKLKTILAVTNLNLVAQLCYMLDALLPRDSGLSLGIGADTIQCYFLTALYWSLGAPLIEESRIKFDTYIKKLSNLPEVGGEDQRAGPGEVPTFLPTLYEYYYDGTSSKWIPWSDRVPEYVHEIERRFNEILVPTVDTVRNTWVLELMVKIRRPVVLVGETGTSKTATTQNFLRNLSPEFTLLLNINFSSRTTSMDVQRNLEANVEKRTKDTYGPPPGKRLIVFIDDMNMPQVDTYGTQQPIALLKLLLEKGGMYDRGKDLNWKTFKDIGFIAAMGKAGGGRNEVDPRFISLFSTFNVTFPSHESLFHIYSAILAGYLIPFNTKVQSLAKTLTTATLELYQRIVRDLPPTPSKFHYIFNLRDLSRIYHGLSLIKPDRFDDPPSLVRVWRNECHRVFYDRLTNNKDRNIVKGHVIELMQEHLPDEVEAALIDPLLYGDYRTALQPDQPRLYEDIQDYDAAKGLFDEILEEYNEKYNPMNLVLFDDALEHLTRVHRVIRMDQGHALLVGVGGSGRQSVARLAAFAAGCDIFEITLSRGYGEEEFREDLKSLYHKLGIDNKKTVFLFTDGHVAQESFLELINNMLTSGMVPALFPDDEKEAIIGQVRDEVLKAGLPPTRESCWSYFIRKCSNNLHIVLCMSPVGETLRTRCRNFPGLVNNTSIDWFTAWPRQALHAVASQFLAENDKIPEDLRQQVVEHVVHVHLSVGQYSKEFLAKLRRINHVTPKNYLDFINTYTKLLQEKDKFVQDQCQRLSSGLTKLIEAADQIKVMNEKLEVQQVAVKQKSEACDTLLEDITTKTELAKEKKELAQTKSKEIEEQNKVIATEKSEAEAALAEALPALKEARLALSDLDKSDVTEIRSFATPPPQVQAVCECVAIFKGIKDPDWKAAKGLMADTNFLSSLQNMDVDGISAGQVAKVKGRMDKLDSDYQRMKEISHAGGGLFKFTKAVLGYCFVAREIKPKREKVALLEKNFQLSKRELANIQKELSNIESQLEALNKQFEEAMAEKRALEEEAEIMQRRLTAASKLISGLSSEKVRWLEDLEELKRKRHQLLGDCLLSSAFLSYVGAFSSDFRHHMLKENWEQDVISRNIPLSKPYRLEELLTNDVEISKWTSESLPPDELSIQNGILTTQANRYPLCIDPQQQALTWIRKKEEKNNLKVATFNDSDFLKQLELAIKFGYPFLFKDVDEYIDPVIDSVLDRNVKGSGARQTIALGDKEVDFDPSFKLYLNTKLSNPKYTPAVFGRTMIINYTVTLKGLEDQLLSVIVGHEKKELEEDRERLIQETSINKKLLKDLEDTLLRELATSSGNMLDNAELVQTLEETKTKASEVFEKLKSAERTKKEIEISRDGYRPAAQRGAILFFVLSDMAAINTMYQYSLNSYLGVFNYSLSHSLPDSHLPKRLKNIIDTLTLNVYNYACTGLFEVHKLLFSFQMTIRIQEEEEGLNRDQLDFFIKGNISLEKSTRRKPYDWLPDQGWEDVIKLTTLDKDVFGTLADDLEKNEKTWKQWFDLDTPESAVFPGRYSQGLTNFQELLLLRCFRVDRVYRAITNFVTFKMGEQYVTPPVVNLENVLEQSTPQSPIVFILSPGADPAGDLGKLAELKGFGGNRFKFLAMGQGQEKVALQLLETASQRGHWLMLQNCHLLVRWLIDLEKALEAITKPHPDFRLWLTTAPTPDFPIGILQKSLKVVTEPPNGLKLNLRNTFFKIPSQVLKDCPHSAFRPLVYTLAFFHAVVQERRKYGTIGWNVSYDFNESDFQVCMDVLRTYLNKSYEVGDTKIPWGSLKYLIGEVMYGGRAIDDFDRRVLKTYMDEYMGDFIFDTFQPFHFYHDSTVDYVIPPDGNRDQYLETIESLPLANTPEVFGLHANAEINYFTRTTKDLWSQLVELQPQTADSGTGISRDEFINGIATDIQAKLPEIFKLDVIRKKYGEMISPTTVVLLQELERFNKLIKKMSSSLSNLQKALAGEVGMSNELDELSRSLYNGQLPSIWRALAPATLKSLGNWMAHFLRRNKQYQTWVNDGEPYVIWLSGLHIPESYLTALVQATCRKNVWPLDKSTLYTAVTEYTDLEQVDERAPSGCYVTGLYLEGACWSVSKKCLIKSPPKVLIEELPILRVIPIEAHRLKLVNTYRTPVYTTSQRRNAMGVGLVFEADLTTEEHISHWTLQGVCLLLNTD</sequence>
<dbReference type="InterPro" id="IPR043160">
    <property type="entry name" value="Dynein_C_barrel"/>
</dbReference>
<dbReference type="Gene3D" id="1.20.920.30">
    <property type="match status" value="1"/>
</dbReference>
<dbReference type="Pfam" id="PF18198">
    <property type="entry name" value="AAA_lid_11"/>
    <property type="match status" value="1"/>
</dbReference>
<dbReference type="Gene3D" id="1.10.8.720">
    <property type="entry name" value="Region D6 of dynein motor"/>
    <property type="match status" value="1"/>
</dbReference>
<evidence type="ECO:0000256" key="8">
    <source>
        <dbReference type="ARBA" id="ARBA00023017"/>
    </source>
</evidence>
<keyword evidence="4" id="KW-0493">Microtubule</keyword>
<dbReference type="OrthoDB" id="10251809at2759"/>
<feature type="domain" description="Dynein heavy chain C-terminal" evidence="22">
    <location>
        <begin position="1975"/>
        <end position="2272"/>
    </location>
</feature>
<dbReference type="InterPro" id="IPR041658">
    <property type="entry name" value="AAA_lid_11"/>
</dbReference>
<dbReference type="GO" id="GO:0005930">
    <property type="term" value="C:axoneme"/>
    <property type="evidence" value="ECO:0007669"/>
    <property type="project" value="UniProtKB-SubCell"/>
</dbReference>
<dbReference type="Gene3D" id="1.10.8.1220">
    <property type="match status" value="1"/>
</dbReference>
<dbReference type="FunFam" id="1.20.920.30:FF:000007">
    <property type="entry name" value="Dynein axonemal heavy chain 10"/>
    <property type="match status" value="1"/>
</dbReference>
<dbReference type="Gene3D" id="3.40.50.300">
    <property type="entry name" value="P-loop containing nucleotide triphosphate hydrolases"/>
    <property type="match status" value="4"/>
</dbReference>
<dbReference type="PANTHER" id="PTHR22878:SF63">
    <property type="entry name" value="DYNEIN AXONEMAL HEAVY CHAIN 10"/>
    <property type="match status" value="1"/>
</dbReference>
<dbReference type="Pfam" id="PF17852">
    <property type="entry name" value="Dynein_AAA_lid"/>
    <property type="match status" value="1"/>
</dbReference>
<dbReference type="Pfam" id="PF17857">
    <property type="entry name" value="AAA_lid_1"/>
    <property type="match status" value="1"/>
</dbReference>
<evidence type="ECO:0000256" key="7">
    <source>
        <dbReference type="ARBA" id="ARBA00022840"/>
    </source>
</evidence>
<dbReference type="InterPro" id="IPR042219">
    <property type="entry name" value="AAA_lid_11_sf"/>
</dbReference>
<dbReference type="Pfam" id="PF12780">
    <property type="entry name" value="AAA_8"/>
    <property type="match status" value="1"/>
</dbReference>
<evidence type="ECO:0000256" key="10">
    <source>
        <dbReference type="ARBA" id="ARBA00023069"/>
    </source>
</evidence>
<dbReference type="Pfam" id="PF12777">
    <property type="entry name" value="MT"/>
    <property type="match status" value="1"/>
</dbReference>
<dbReference type="Pfam" id="PF12781">
    <property type="entry name" value="AAA_9"/>
    <property type="match status" value="1"/>
</dbReference>
<dbReference type="FunFam" id="1.10.8.720:FF:000005">
    <property type="entry name" value="Dynein axonemal heavy chain 10"/>
    <property type="match status" value="1"/>
</dbReference>
<dbReference type="InterPro" id="IPR024317">
    <property type="entry name" value="Dynein_heavy_chain_D4_dom"/>
</dbReference>
<dbReference type="InterPro" id="IPR035706">
    <property type="entry name" value="AAA_9"/>
</dbReference>
<dbReference type="GO" id="GO:0045505">
    <property type="term" value="F:dynein intermediate chain binding"/>
    <property type="evidence" value="ECO:0007669"/>
    <property type="project" value="InterPro"/>
</dbReference>
<dbReference type="Gene3D" id="6.10.140.1060">
    <property type="match status" value="1"/>
</dbReference>
<dbReference type="InParanoid" id="A0A1X7UR28"/>